<comment type="caution">
    <text evidence="8">The sequence shown here is derived from an EMBL/GenBank/DDBJ whole genome shotgun (WGS) entry which is preliminary data.</text>
</comment>
<organism evidence="8 9">
    <name type="scientific">Parendozoicomonas callyspongiae</name>
    <dbReference type="NCBI Taxonomy" id="2942213"/>
    <lineage>
        <taxon>Bacteria</taxon>
        <taxon>Pseudomonadati</taxon>
        <taxon>Pseudomonadota</taxon>
        <taxon>Gammaproteobacteria</taxon>
        <taxon>Oceanospirillales</taxon>
        <taxon>Endozoicomonadaceae</taxon>
        <taxon>Parendozoicomonas</taxon>
    </lineage>
</organism>
<dbReference type="RefSeq" id="WP_249698807.1">
    <property type="nucleotide sequence ID" value="NZ_JAMFLX010000007.1"/>
</dbReference>
<feature type="domain" description="Endoribonuclease YicC-like C-terminal" evidence="7">
    <location>
        <begin position="170"/>
        <end position="287"/>
    </location>
</feature>
<dbReference type="Pfam" id="PF03755">
    <property type="entry name" value="YicC-like_N"/>
    <property type="match status" value="1"/>
</dbReference>
<dbReference type="NCBIfam" id="TIGR00255">
    <property type="entry name" value="YicC/YloC family endoribonuclease"/>
    <property type="match status" value="1"/>
</dbReference>
<accession>A0ABT0PGU0</accession>
<name>A0ABT0PGU0_9GAMM</name>
<feature type="domain" description="Endoribonuclease YicC-like N-terminal" evidence="6">
    <location>
        <begin position="3"/>
        <end position="154"/>
    </location>
</feature>
<dbReference type="PANTHER" id="PTHR30636">
    <property type="entry name" value="UPF0701 PROTEIN YICC"/>
    <property type="match status" value="1"/>
</dbReference>
<evidence type="ECO:0000256" key="1">
    <source>
        <dbReference type="ARBA" id="ARBA00001968"/>
    </source>
</evidence>
<dbReference type="Proteomes" id="UP001203338">
    <property type="component" value="Unassembled WGS sequence"/>
</dbReference>
<keyword evidence="3" id="KW-0255">Endonuclease</keyword>
<evidence type="ECO:0000313" key="9">
    <source>
        <dbReference type="Proteomes" id="UP001203338"/>
    </source>
</evidence>
<protein>
    <submittedName>
        <fullName evidence="8">YicC family protein</fullName>
    </submittedName>
</protein>
<dbReference type="Pfam" id="PF08340">
    <property type="entry name" value="YicC-like_C"/>
    <property type="match status" value="1"/>
</dbReference>
<dbReference type="InterPro" id="IPR013551">
    <property type="entry name" value="YicC-like_C"/>
</dbReference>
<keyword evidence="2" id="KW-0540">Nuclease</keyword>
<evidence type="ECO:0000313" key="8">
    <source>
        <dbReference type="EMBL" id="MCL6269728.1"/>
    </source>
</evidence>
<keyword evidence="4" id="KW-0378">Hydrolase</keyword>
<dbReference type="InterPro" id="IPR013527">
    <property type="entry name" value="YicC-like_N"/>
</dbReference>
<dbReference type="InterPro" id="IPR005229">
    <property type="entry name" value="YicC/YloC-like"/>
</dbReference>
<keyword evidence="9" id="KW-1185">Reference proteome</keyword>
<evidence type="ECO:0000256" key="5">
    <source>
        <dbReference type="ARBA" id="ARBA00035648"/>
    </source>
</evidence>
<evidence type="ECO:0000256" key="2">
    <source>
        <dbReference type="ARBA" id="ARBA00022722"/>
    </source>
</evidence>
<sequence>MTASMTAFARVETSHDWGSLVWEIRTVNHRYLEPHFRLPESMREIEPRLREQLRKNLSRGKVECGLKIQLSESCDQISVNQAALKHMNAALVAISETVERTAKANPMEILRWPGILNQDAADVSQIQKDALGAFSNAMKQIQETRNREGAELKQFIMQRLESISSECKVVRKHMPELLQAQREKITQRLADAGVEIDQNRLEQELVFLAQKADVDEELDRLETHCNEVTRVLNSKGAIGRRLDFLMQELNREANTLGSKAVGVEVTQSAVNLKVLIEQMREQIGNIE</sequence>
<evidence type="ECO:0000256" key="4">
    <source>
        <dbReference type="ARBA" id="ARBA00022801"/>
    </source>
</evidence>
<gene>
    <name evidence="8" type="ORF">M3P05_07220</name>
</gene>
<proteinExistence type="inferred from homology"/>
<dbReference type="PANTHER" id="PTHR30636:SF3">
    <property type="entry name" value="UPF0701 PROTEIN YICC"/>
    <property type="match status" value="1"/>
</dbReference>
<evidence type="ECO:0000259" key="7">
    <source>
        <dbReference type="Pfam" id="PF08340"/>
    </source>
</evidence>
<comment type="similarity">
    <text evidence="5">Belongs to the YicC/YloC family.</text>
</comment>
<evidence type="ECO:0000256" key="3">
    <source>
        <dbReference type="ARBA" id="ARBA00022759"/>
    </source>
</evidence>
<evidence type="ECO:0000259" key="6">
    <source>
        <dbReference type="Pfam" id="PF03755"/>
    </source>
</evidence>
<dbReference type="EMBL" id="JAMFLX010000007">
    <property type="protein sequence ID" value="MCL6269728.1"/>
    <property type="molecule type" value="Genomic_DNA"/>
</dbReference>
<reference evidence="8 9" key="1">
    <citation type="submission" date="2022-05" db="EMBL/GenBank/DDBJ databases">
        <authorList>
            <person name="Park J.-S."/>
        </authorList>
    </citation>
    <scope>NUCLEOTIDE SEQUENCE [LARGE SCALE GENOMIC DNA]</scope>
    <source>
        <strain evidence="8 9">2012CJ34-2</strain>
    </source>
</reference>
<comment type="cofactor">
    <cofactor evidence="1">
        <name>a divalent metal cation</name>
        <dbReference type="ChEBI" id="CHEBI:60240"/>
    </cofactor>
</comment>